<evidence type="ECO:0000313" key="9">
    <source>
        <dbReference type="EMBL" id="OAA32582.1"/>
    </source>
</evidence>
<dbReference type="CDD" id="cd14686">
    <property type="entry name" value="bZIP"/>
    <property type="match status" value="1"/>
</dbReference>
<reference evidence="9 10" key="1">
    <citation type="journal article" date="2016" name="Genome Biol. Evol.">
        <title>Divergent and convergent evolution of fungal pathogenicity.</title>
        <authorList>
            <person name="Shang Y."/>
            <person name="Xiao G."/>
            <person name="Zheng P."/>
            <person name="Cen K."/>
            <person name="Zhan S."/>
            <person name="Wang C."/>
        </authorList>
    </citation>
    <scope>NUCLEOTIDE SEQUENCE [LARGE SCALE GENOMIC DNA]</scope>
    <source>
        <strain evidence="9 10">RCEF 2490</strain>
    </source>
</reference>
<sequence>MPDFGTPQHQAQQESYHDDDDTMLEESSIGNNTAESGLQPSPPMAFSRRHSFAVDHPVFPHKSEEWQSLDVQSVNSMPFGGSGGTGHDSFMAVNTAHSNVFHSQGGQWDMSDRPSSHTLHHFNQAQPPFDMGNPVFQSIPQPGQNQNQSPFANTGNPFNALSPGEQSMPPSPPKDWALTGRDMQKQMQLRSPPIRSHNELRRGDGIRKKNARFDIPEGHNLLNIDSLIEHASNQDEVKELKTQKRLLRNRQAALDSRQRKKQHTERLEEEKKHLSNVISSLQEQIALLTREKDCLRDRWTAEKDEMIRTHTLETGELRKKIDVLTTEQLQRLESPRVSARTNVPEADFANPYGGLYPTGRPPGGWANSDSMHDVFPSEQQQRQQEAHAPAKKLETPQVLETEKGASQGGLLFMLLLVGAFVMSSRSMPALSSVSDDVRVASASILDHVLQDAELDGAHTNKQAGAPQPSVAGWVPPAVTIAGTTDTNMDEDAPSMLEQLGDSLVQPSREQTNEQIFSLSAAQYDGVNSHDYLQNTPERCVSQERKSISQALAAARAVTKEESSADVYTRTLHPKHVIDKFARIVARLNSVHTSSNATKHDDNDDSTTIQQ</sequence>
<dbReference type="AlphaFoldDB" id="A0A166UIK8"/>
<feature type="region of interest" description="Disordered" evidence="7">
    <location>
        <begin position="108"/>
        <end position="200"/>
    </location>
</feature>
<keyword evidence="5" id="KW-0804">Transcription</keyword>
<evidence type="ECO:0000256" key="1">
    <source>
        <dbReference type="ARBA" id="ARBA00004123"/>
    </source>
</evidence>
<dbReference type="GO" id="GO:0003677">
    <property type="term" value="F:DNA binding"/>
    <property type="evidence" value="ECO:0007669"/>
    <property type="project" value="UniProtKB-KW"/>
</dbReference>
<dbReference type="PANTHER" id="PTHR47416:SF8">
    <property type="entry name" value="BASIC-LEUCINE ZIPPER TRANSCRIPTION FACTOR E-RELATED"/>
    <property type="match status" value="1"/>
</dbReference>
<feature type="compositionally biased region" description="Polar residues" evidence="7">
    <location>
        <begin position="135"/>
        <end position="159"/>
    </location>
</feature>
<feature type="domain" description="BZIP" evidence="8">
    <location>
        <begin position="239"/>
        <end position="296"/>
    </location>
</feature>
<dbReference type="Gene3D" id="1.20.5.170">
    <property type="match status" value="1"/>
</dbReference>
<dbReference type="SUPFAM" id="SSF57959">
    <property type="entry name" value="Leucine zipper domain"/>
    <property type="match status" value="1"/>
</dbReference>
<dbReference type="STRING" id="1081109.A0A166UIK8"/>
<dbReference type="InterPro" id="IPR046347">
    <property type="entry name" value="bZIP_sf"/>
</dbReference>
<proteinExistence type="inferred from homology"/>
<evidence type="ECO:0000256" key="3">
    <source>
        <dbReference type="ARBA" id="ARBA00023015"/>
    </source>
</evidence>
<dbReference type="GO" id="GO:0003700">
    <property type="term" value="F:DNA-binding transcription factor activity"/>
    <property type="evidence" value="ECO:0007669"/>
    <property type="project" value="InterPro"/>
</dbReference>
<feature type="region of interest" description="Disordered" evidence="7">
    <location>
        <begin position="252"/>
        <end position="271"/>
    </location>
</feature>
<dbReference type="PANTHER" id="PTHR47416">
    <property type="entry name" value="BASIC-LEUCINE ZIPPER TRANSCRIPTION FACTOR F-RELATED"/>
    <property type="match status" value="1"/>
</dbReference>
<evidence type="ECO:0000313" key="10">
    <source>
        <dbReference type="Proteomes" id="UP000078544"/>
    </source>
</evidence>
<comment type="caution">
    <text evidence="9">The sequence shown here is derived from an EMBL/GenBank/DDBJ whole genome shotgun (WGS) entry which is preliminary data.</text>
</comment>
<keyword evidence="4" id="KW-0238">DNA-binding</keyword>
<feature type="region of interest" description="Disordered" evidence="7">
    <location>
        <begin position="332"/>
        <end position="397"/>
    </location>
</feature>
<name>A0A166UIK8_9HYPO</name>
<evidence type="ECO:0000256" key="6">
    <source>
        <dbReference type="ARBA" id="ARBA00023242"/>
    </source>
</evidence>
<dbReference type="InterPro" id="IPR004827">
    <property type="entry name" value="bZIP"/>
</dbReference>
<accession>A0A166UIK8</accession>
<dbReference type="EMBL" id="AZGY01000001">
    <property type="protein sequence ID" value="OAA32582.1"/>
    <property type="molecule type" value="Genomic_DNA"/>
</dbReference>
<comment type="similarity">
    <text evidence="2">Belongs to the bZIP family.</text>
</comment>
<feature type="region of interest" description="Disordered" evidence="7">
    <location>
        <begin position="1"/>
        <end position="49"/>
    </location>
</feature>
<keyword evidence="10" id="KW-1185">Reference proteome</keyword>
<dbReference type="Proteomes" id="UP000078544">
    <property type="component" value="Unassembled WGS sequence"/>
</dbReference>
<gene>
    <name evidence="9" type="ORF">AAL_00047</name>
</gene>
<evidence type="ECO:0000259" key="8">
    <source>
        <dbReference type="PROSITE" id="PS50217"/>
    </source>
</evidence>
<organism evidence="9 10">
    <name type="scientific">Moelleriella libera RCEF 2490</name>
    <dbReference type="NCBI Taxonomy" id="1081109"/>
    <lineage>
        <taxon>Eukaryota</taxon>
        <taxon>Fungi</taxon>
        <taxon>Dikarya</taxon>
        <taxon>Ascomycota</taxon>
        <taxon>Pezizomycotina</taxon>
        <taxon>Sordariomycetes</taxon>
        <taxon>Hypocreomycetidae</taxon>
        <taxon>Hypocreales</taxon>
        <taxon>Clavicipitaceae</taxon>
        <taxon>Moelleriella</taxon>
    </lineage>
</organism>
<keyword evidence="6" id="KW-0539">Nucleus</keyword>
<evidence type="ECO:0000256" key="5">
    <source>
        <dbReference type="ARBA" id="ARBA00023163"/>
    </source>
</evidence>
<dbReference type="OrthoDB" id="644067at2759"/>
<feature type="region of interest" description="Disordered" evidence="7">
    <location>
        <begin position="591"/>
        <end position="610"/>
    </location>
</feature>
<comment type="subcellular location">
    <subcellularLocation>
        <location evidence="1">Nucleus</location>
    </subcellularLocation>
</comment>
<dbReference type="PROSITE" id="PS50217">
    <property type="entry name" value="BZIP"/>
    <property type="match status" value="1"/>
</dbReference>
<feature type="compositionally biased region" description="Polar residues" evidence="7">
    <location>
        <begin position="28"/>
        <end position="39"/>
    </location>
</feature>
<dbReference type="Pfam" id="PF00170">
    <property type="entry name" value="bZIP_1"/>
    <property type="match status" value="1"/>
</dbReference>
<dbReference type="SMART" id="SM00338">
    <property type="entry name" value="BRLZ"/>
    <property type="match status" value="1"/>
</dbReference>
<protein>
    <submittedName>
        <fullName evidence="9">Basic-leucine zipper (BZIP) transcription factor</fullName>
    </submittedName>
</protein>
<evidence type="ECO:0000256" key="7">
    <source>
        <dbReference type="SAM" id="MobiDB-lite"/>
    </source>
</evidence>
<dbReference type="GO" id="GO:0005634">
    <property type="term" value="C:nucleus"/>
    <property type="evidence" value="ECO:0007669"/>
    <property type="project" value="UniProtKB-SubCell"/>
</dbReference>
<keyword evidence="3" id="KW-0805">Transcription regulation</keyword>
<evidence type="ECO:0000256" key="2">
    <source>
        <dbReference type="ARBA" id="ARBA00007163"/>
    </source>
</evidence>
<evidence type="ECO:0000256" key="4">
    <source>
        <dbReference type="ARBA" id="ARBA00023125"/>
    </source>
</evidence>